<dbReference type="RefSeq" id="WP_166914240.1">
    <property type="nucleotide sequence ID" value="NZ_CP050253.1"/>
</dbReference>
<dbReference type="PANTHER" id="PTHR47738">
    <property type="entry name" value="PTS SYSTEM FRUCTOSE-LIKE EIIA COMPONENT-RELATED"/>
    <property type="match status" value="1"/>
</dbReference>
<keyword evidence="2" id="KW-0762">Sugar transport</keyword>
<evidence type="ECO:0000313" key="3">
    <source>
        <dbReference type="Proteomes" id="UP000501168"/>
    </source>
</evidence>
<accession>A0A6G9I9F7</accession>
<sequence>MSKNLFFDELTFLDKSFKNSDEFFDFIFPVLKQKGYVRDSFLDAIKARENDYPTALPTEPDAVALPHTDIEHIIKPFIAFTRVKGSVPWCEMANNDHILDVSFIFLLGFMDKDGHINLLQALMGNLSDEQFMQHLKVAQTSEEIVQFLTSSVQF</sequence>
<organism evidence="2 3">
    <name type="scientific">Zophobihabitans entericus</name>
    <dbReference type="NCBI Taxonomy" id="1635327"/>
    <lineage>
        <taxon>Bacteria</taxon>
        <taxon>Pseudomonadati</taxon>
        <taxon>Pseudomonadota</taxon>
        <taxon>Gammaproteobacteria</taxon>
        <taxon>Orbales</taxon>
        <taxon>Orbaceae</taxon>
        <taxon>Zophobihabitans</taxon>
    </lineage>
</organism>
<dbReference type="PANTHER" id="PTHR47738:SF3">
    <property type="entry name" value="PHOSPHOTRANSFERASE SYSTEM MANNITOL_FRUCTOSE-SPECIFIC IIA DOMAIN CONTAINING PROTEIN"/>
    <property type="match status" value="1"/>
</dbReference>
<dbReference type="InterPro" id="IPR002178">
    <property type="entry name" value="PTS_EIIA_type-2_dom"/>
</dbReference>
<dbReference type="CDD" id="cd00211">
    <property type="entry name" value="PTS_IIA_fru"/>
    <property type="match status" value="1"/>
</dbReference>
<dbReference type="FunCoup" id="A0A6G9I9F7">
    <property type="interactions" value="158"/>
</dbReference>
<dbReference type="InterPro" id="IPR051541">
    <property type="entry name" value="PTS_SugarTrans_NitroReg"/>
</dbReference>
<dbReference type="SUPFAM" id="SSF55804">
    <property type="entry name" value="Phoshotransferase/anion transport protein"/>
    <property type="match status" value="1"/>
</dbReference>
<gene>
    <name evidence="2" type="ORF">IPMB12_01460</name>
</gene>
<dbReference type="Pfam" id="PF00359">
    <property type="entry name" value="PTS_EIIA_2"/>
    <property type="match status" value="1"/>
</dbReference>
<feature type="domain" description="PTS EIIA type-2" evidence="1">
    <location>
        <begin position="4"/>
        <end position="151"/>
    </location>
</feature>
<dbReference type="InterPro" id="IPR016152">
    <property type="entry name" value="PTrfase/Anion_transptr"/>
</dbReference>
<evidence type="ECO:0000313" key="2">
    <source>
        <dbReference type="EMBL" id="QIQ20462.1"/>
    </source>
</evidence>
<dbReference type="AlphaFoldDB" id="A0A6G9I9F7"/>
<dbReference type="KEGG" id="orb:IPMB12_01460"/>
<dbReference type="EMBL" id="CP050253">
    <property type="protein sequence ID" value="QIQ20462.1"/>
    <property type="molecule type" value="Genomic_DNA"/>
</dbReference>
<dbReference type="Proteomes" id="UP000501168">
    <property type="component" value="Chromosome"/>
</dbReference>
<reference evidence="2 3" key="1">
    <citation type="submission" date="2020-03" db="EMBL/GenBank/DDBJ databases">
        <title>Complete genome sequence of Orbus sp. IPMB12 (BCRC 80908).</title>
        <authorList>
            <person name="Lo W.-S."/>
            <person name="Chang T.-H."/>
            <person name="Kuo C.-H."/>
        </authorList>
    </citation>
    <scope>NUCLEOTIDE SEQUENCE [LARGE SCALE GENOMIC DNA]</scope>
    <source>
        <strain evidence="2 3">IPMB12</strain>
    </source>
</reference>
<name>A0A6G9I9F7_9GAMM</name>
<protein>
    <submittedName>
        <fullName evidence="2">PTS sugar transporter subunit IIA</fullName>
    </submittedName>
</protein>
<keyword evidence="2" id="KW-0813">Transport</keyword>
<dbReference type="PROSITE" id="PS51094">
    <property type="entry name" value="PTS_EIIA_TYPE_2"/>
    <property type="match status" value="1"/>
</dbReference>
<dbReference type="InParanoid" id="A0A6G9I9F7"/>
<evidence type="ECO:0000259" key="1">
    <source>
        <dbReference type="PROSITE" id="PS51094"/>
    </source>
</evidence>
<keyword evidence="3" id="KW-1185">Reference proteome</keyword>
<proteinExistence type="predicted"/>
<dbReference type="Gene3D" id="3.40.930.10">
    <property type="entry name" value="Mannitol-specific EII, Chain A"/>
    <property type="match status" value="1"/>
</dbReference>